<dbReference type="PANTHER" id="PTHR39741">
    <property type="entry name" value="F-BOX DOMAIN CONTAINING PROTEIN, EXPRESSED"/>
    <property type="match status" value="1"/>
</dbReference>
<dbReference type="SUPFAM" id="SSF81383">
    <property type="entry name" value="F-box domain"/>
    <property type="match status" value="1"/>
</dbReference>
<protein>
    <recommendedName>
        <fullName evidence="2">F-box protein</fullName>
    </recommendedName>
</protein>
<name>A0A6V7PXJ4_ANACO</name>
<dbReference type="PANTHER" id="PTHR39741:SF2">
    <property type="entry name" value="F-BOX DOMAIN-CONTAINING PROTEIN"/>
    <property type="match status" value="1"/>
</dbReference>
<dbReference type="AlphaFoldDB" id="A0A6V7PXJ4"/>
<gene>
    <name evidence="1" type="ORF">CB5_LOCUS18664</name>
</gene>
<reference evidence="1" key="1">
    <citation type="submission" date="2020-07" db="EMBL/GenBank/DDBJ databases">
        <authorList>
            <person name="Lin J."/>
        </authorList>
    </citation>
    <scope>NUCLEOTIDE SEQUENCE</scope>
</reference>
<organism evidence="1">
    <name type="scientific">Ananas comosus var. bracteatus</name>
    <name type="common">red pineapple</name>
    <dbReference type="NCBI Taxonomy" id="296719"/>
    <lineage>
        <taxon>Eukaryota</taxon>
        <taxon>Viridiplantae</taxon>
        <taxon>Streptophyta</taxon>
        <taxon>Embryophyta</taxon>
        <taxon>Tracheophyta</taxon>
        <taxon>Spermatophyta</taxon>
        <taxon>Magnoliopsida</taxon>
        <taxon>Liliopsida</taxon>
        <taxon>Poales</taxon>
        <taxon>Bromeliaceae</taxon>
        <taxon>Bromelioideae</taxon>
        <taxon>Ananas</taxon>
    </lineage>
</organism>
<evidence type="ECO:0008006" key="2">
    <source>
        <dbReference type="Google" id="ProtNLM"/>
    </source>
</evidence>
<dbReference type="EMBL" id="LR862153">
    <property type="protein sequence ID" value="CAD1835453.1"/>
    <property type="molecule type" value="Genomic_DNA"/>
</dbReference>
<dbReference type="InterPro" id="IPR055336">
    <property type="entry name" value="At4g00755-like"/>
</dbReference>
<accession>A0A6V7PXJ4</accession>
<dbReference type="InterPro" id="IPR036047">
    <property type="entry name" value="F-box-like_dom_sf"/>
</dbReference>
<evidence type="ECO:0000313" key="1">
    <source>
        <dbReference type="EMBL" id="CAD1835453.1"/>
    </source>
</evidence>
<sequence length="388" mass="43471">MENRWDFLEWLGPDTSTTVFMRLEDAADLARAIAVSRSWRQFVIMNSFSKNLCLKICPEASKFSQIMEVNSSTTDPEVGSSTATEWRRMEREHRIYMYLLHCIVSPKGFRDCILHCIGASSTDNFPDESIENTLEPSDRVDMRPSYWSSSGQRDPGVPESLTYRLGSDLCVINEIKIQPFKAFFQIGHPIYSAKSVRFWMGHSKLSPELESASYLSDENEGQLTAVDNYVWTYISPEFPMLQENILQSFKLPRPVLCIGGVVKIELLGRVQKQAIDDLYYICVCHVQVIGRPLSPVLAVNILEGDGGSILKYFPGARDLGGWHAFGARHRQMGAAGGCNQAVLNALLEPVLFADDGDVSGKKTLFPNQHCKLIAAAFWPLSLRFAGQA</sequence>
<proteinExistence type="predicted"/>